<name>A0ABU4GM79_9CLOT</name>
<protein>
    <recommendedName>
        <fullName evidence="3">TraG P-loop domain-containing protein</fullName>
    </recommendedName>
</protein>
<dbReference type="RefSeq" id="WP_318064914.1">
    <property type="nucleotide sequence ID" value="NZ_JAWONS010000218.1"/>
</dbReference>
<comment type="caution">
    <text evidence="1">The sequence shown here is derived from an EMBL/GenBank/DDBJ whole genome shotgun (WGS) entry which is preliminary data.</text>
</comment>
<evidence type="ECO:0008006" key="3">
    <source>
        <dbReference type="Google" id="ProtNLM"/>
    </source>
</evidence>
<feature type="non-terminal residue" evidence="1">
    <location>
        <position position="1"/>
    </location>
</feature>
<sequence>IRKYGGGLCVATQNMADFLSNGKWGTAVLNNCEIQHYMGLRNHDIKELVEKADMEFNHKELEILRKSEARGHGILILGHKKRIELQTECSPDEQECLNLRLTKKFPESANSSRKDNVVSMVDRIGGIGGGSN</sequence>
<organism evidence="1 2">
    <name type="scientific">Clostridium boliviensis</name>
    <dbReference type="NCBI Taxonomy" id="318465"/>
    <lineage>
        <taxon>Bacteria</taxon>
        <taxon>Bacillati</taxon>
        <taxon>Bacillota</taxon>
        <taxon>Clostridia</taxon>
        <taxon>Eubacteriales</taxon>
        <taxon>Clostridiaceae</taxon>
        <taxon>Clostridium</taxon>
    </lineage>
</organism>
<accession>A0ABU4GM79</accession>
<dbReference type="Proteomes" id="UP001276854">
    <property type="component" value="Unassembled WGS sequence"/>
</dbReference>
<gene>
    <name evidence="1" type="ORF">RZO55_14040</name>
</gene>
<reference evidence="1 2" key="1">
    <citation type="submission" date="2023-10" db="EMBL/GenBank/DDBJ databases">
        <title>A novel Glycoside Hydrolase 43-Like Enzyme from Clostrdium boliviensis is an Endo-xylanase, and a Candidate for Xylooligosaccharides Production from Different Xylan Substrates.</title>
        <authorList>
            <person name="Alvarez M.T."/>
            <person name="Rocabado-Villegas L.R."/>
            <person name="Salas-Veizaga D.M."/>
            <person name="Linares-Pasten J.A."/>
            <person name="Gudmundsdottir E.E."/>
            <person name="Hreggvidsson G.O."/>
            <person name="Adlercreutz P."/>
            <person name="Nordberg Karlsson E."/>
        </authorList>
    </citation>
    <scope>NUCLEOTIDE SEQUENCE [LARGE SCALE GENOMIC DNA]</scope>
    <source>
        <strain evidence="1 2">E-1</strain>
    </source>
</reference>
<dbReference type="EMBL" id="JAWONS010000218">
    <property type="protein sequence ID" value="MDW2798700.1"/>
    <property type="molecule type" value="Genomic_DNA"/>
</dbReference>
<evidence type="ECO:0000313" key="2">
    <source>
        <dbReference type="Proteomes" id="UP001276854"/>
    </source>
</evidence>
<keyword evidence="2" id="KW-1185">Reference proteome</keyword>
<dbReference type="InterPro" id="IPR027417">
    <property type="entry name" value="P-loop_NTPase"/>
</dbReference>
<dbReference type="Gene3D" id="3.40.50.300">
    <property type="entry name" value="P-loop containing nucleotide triphosphate hydrolases"/>
    <property type="match status" value="1"/>
</dbReference>
<evidence type="ECO:0000313" key="1">
    <source>
        <dbReference type="EMBL" id="MDW2798700.1"/>
    </source>
</evidence>
<proteinExistence type="predicted"/>